<dbReference type="Proteomes" id="UP001527099">
    <property type="component" value="Unassembled WGS sequence"/>
</dbReference>
<proteinExistence type="predicted"/>
<comment type="caution">
    <text evidence="1">The sequence shown here is derived from an EMBL/GenBank/DDBJ whole genome shotgun (WGS) entry which is preliminary data.</text>
</comment>
<evidence type="ECO:0000313" key="1">
    <source>
        <dbReference type="EMBL" id="MCY9695721.1"/>
    </source>
</evidence>
<protein>
    <submittedName>
        <fullName evidence="1">DUF4912 domain-containing protein</fullName>
    </submittedName>
</protein>
<reference evidence="1 2" key="1">
    <citation type="submission" date="2022-05" db="EMBL/GenBank/DDBJ databases">
        <title>Genome Sequencing of Bee-Associated Microbes.</title>
        <authorList>
            <person name="Dunlap C."/>
        </authorList>
    </citation>
    <scope>NUCLEOTIDE SEQUENCE [LARGE SCALE GENOMIC DNA]</scope>
    <source>
        <strain evidence="1 2">NRRL B-14421</strain>
    </source>
</reference>
<name>A0ABT4GHX3_9BACL</name>
<evidence type="ECO:0000313" key="2">
    <source>
        <dbReference type="Proteomes" id="UP001527099"/>
    </source>
</evidence>
<dbReference type="InterPro" id="IPR032585">
    <property type="entry name" value="DUF4912"/>
</dbReference>
<dbReference type="RefSeq" id="WP_268616943.1">
    <property type="nucleotide sequence ID" value="NZ_JAMDMX010000079.1"/>
</dbReference>
<dbReference type="Pfam" id="PF16258">
    <property type="entry name" value="DUF4912"/>
    <property type="match status" value="1"/>
</dbReference>
<keyword evidence="2" id="KW-1185">Reference proteome</keyword>
<dbReference type="EMBL" id="JAMDMX010000079">
    <property type="protein sequence ID" value="MCY9695721.1"/>
    <property type="molecule type" value="Genomic_DNA"/>
</dbReference>
<accession>A0ABT4GHX3</accession>
<sequence>MSPIPTQALSVDPMDRDTLYLLIQSPTVLFAYWQLSSRKMSMVQEHFDKDWKALQPTLRFYHVTNLPIDSCQAESISELHLPPGESCFLSGFHPGQSYFADLGIVNEQGQFLPLLRSNTIQTPPIDTNQAFPSQQITNDQLHTYRPIAVSFQLITPEANEHFSAYSVYSPKNAYSADTESGGDTD</sequence>
<gene>
    <name evidence="1" type="ORF">M5X19_22850</name>
</gene>
<organism evidence="1 2">
    <name type="scientific">Paenibacillus alginolyticus</name>
    <dbReference type="NCBI Taxonomy" id="59839"/>
    <lineage>
        <taxon>Bacteria</taxon>
        <taxon>Bacillati</taxon>
        <taxon>Bacillota</taxon>
        <taxon>Bacilli</taxon>
        <taxon>Bacillales</taxon>
        <taxon>Paenibacillaceae</taxon>
        <taxon>Paenibacillus</taxon>
    </lineage>
</organism>